<dbReference type="PANTHER" id="PTHR31435">
    <property type="entry name" value="PROTEIN NATD1"/>
    <property type="match status" value="1"/>
</dbReference>
<proteinExistence type="predicted"/>
<dbReference type="Gene3D" id="3.40.630.30">
    <property type="match status" value="1"/>
</dbReference>
<evidence type="ECO:0000313" key="2">
    <source>
        <dbReference type="EMBL" id="HJB80930.1"/>
    </source>
</evidence>
<evidence type="ECO:0000259" key="1">
    <source>
        <dbReference type="PROSITE" id="PS51729"/>
    </source>
</evidence>
<dbReference type="InterPro" id="IPR031165">
    <property type="entry name" value="GNAT_YJDJ"/>
</dbReference>
<reference evidence="2" key="1">
    <citation type="journal article" date="2021" name="PeerJ">
        <title>Extensive microbial diversity within the chicken gut microbiome revealed by metagenomics and culture.</title>
        <authorList>
            <person name="Gilroy R."/>
            <person name="Ravi A."/>
            <person name="Getino M."/>
            <person name="Pursley I."/>
            <person name="Horton D.L."/>
            <person name="Alikhan N.F."/>
            <person name="Baker D."/>
            <person name="Gharbi K."/>
            <person name="Hall N."/>
            <person name="Watson M."/>
            <person name="Adriaenssens E.M."/>
            <person name="Foster-Nyarko E."/>
            <person name="Jarju S."/>
            <person name="Secka A."/>
            <person name="Antonio M."/>
            <person name="Oren A."/>
            <person name="Chaudhuri R.R."/>
            <person name="La Ragione R."/>
            <person name="Hildebrand F."/>
            <person name="Pallen M.J."/>
        </authorList>
    </citation>
    <scope>NUCLEOTIDE SEQUENCE</scope>
    <source>
        <strain evidence="2">CHK192-8294</strain>
    </source>
</reference>
<dbReference type="PANTHER" id="PTHR31435:SF9">
    <property type="entry name" value="PROTEIN NATD1"/>
    <property type="match status" value="1"/>
</dbReference>
<protein>
    <submittedName>
        <fullName evidence="2">N-acetyltransferase</fullName>
    </submittedName>
</protein>
<dbReference type="CDD" id="cd04301">
    <property type="entry name" value="NAT_SF"/>
    <property type="match status" value="1"/>
</dbReference>
<comment type="caution">
    <text evidence="2">The sequence shown here is derived from an EMBL/GenBank/DDBJ whole genome shotgun (WGS) entry which is preliminary data.</text>
</comment>
<dbReference type="InterPro" id="IPR016181">
    <property type="entry name" value="Acyl_CoA_acyltransferase"/>
</dbReference>
<accession>A0A9D2SC82</accession>
<sequence>MEFQSKPGRLWAENEEGKLIAEITFPEERPGVANIDHTFVDGSLRGQGVAGQLVQGAADQIRGRGMKAVATCSYAVKWFDSHPDQRDLLAES</sequence>
<dbReference type="SUPFAM" id="SSF55729">
    <property type="entry name" value="Acyl-CoA N-acyltransferases (Nat)"/>
    <property type="match status" value="1"/>
</dbReference>
<dbReference type="Pfam" id="PF14542">
    <property type="entry name" value="Acetyltransf_CG"/>
    <property type="match status" value="1"/>
</dbReference>
<dbReference type="PROSITE" id="PS51729">
    <property type="entry name" value="GNAT_YJDJ"/>
    <property type="match status" value="1"/>
</dbReference>
<feature type="domain" description="N-acetyltransferase" evidence="1">
    <location>
        <begin position="2"/>
        <end position="90"/>
    </location>
</feature>
<dbReference type="InterPro" id="IPR045057">
    <property type="entry name" value="Gcn5-rel_NAT"/>
</dbReference>
<gene>
    <name evidence="2" type="ORF">H9712_08090</name>
</gene>
<evidence type="ECO:0000313" key="3">
    <source>
        <dbReference type="Proteomes" id="UP000823921"/>
    </source>
</evidence>
<dbReference type="AlphaFoldDB" id="A0A9D2SC82"/>
<dbReference type="Proteomes" id="UP000823921">
    <property type="component" value="Unassembled WGS sequence"/>
</dbReference>
<name>A0A9D2SC82_9FIRM</name>
<reference evidence="2" key="2">
    <citation type="submission" date="2021-04" db="EMBL/GenBank/DDBJ databases">
        <authorList>
            <person name="Gilroy R."/>
        </authorList>
    </citation>
    <scope>NUCLEOTIDE SEQUENCE</scope>
    <source>
        <strain evidence="2">CHK192-8294</strain>
    </source>
</reference>
<organism evidence="2 3">
    <name type="scientific">Candidatus Flavonifractor intestinigallinarum</name>
    <dbReference type="NCBI Taxonomy" id="2838586"/>
    <lineage>
        <taxon>Bacteria</taxon>
        <taxon>Bacillati</taxon>
        <taxon>Bacillota</taxon>
        <taxon>Clostridia</taxon>
        <taxon>Eubacteriales</taxon>
        <taxon>Oscillospiraceae</taxon>
        <taxon>Flavonifractor</taxon>
    </lineage>
</organism>
<dbReference type="EMBL" id="DWXO01000077">
    <property type="protein sequence ID" value="HJB80930.1"/>
    <property type="molecule type" value="Genomic_DNA"/>
</dbReference>